<dbReference type="EMBL" id="CAJVPT010053593">
    <property type="protein sequence ID" value="CAG8751856.1"/>
    <property type="molecule type" value="Genomic_DNA"/>
</dbReference>
<sequence>AKHAIAYRTCACPALLGQRALGQTCHFHSSSFISKDFSADMTAELP</sequence>
<proteinExistence type="predicted"/>
<feature type="non-terminal residue" evidence="1">
    <location>
        <position position="1"/>
    </location>
</feature>
<protein>
    <submittedName>
        <fullName evidence="1">7850_t:CDS:1</fullName>
    </submittedName>
</protein>
<dbReference type="Proteomes" id="UP000789525">
    <property type="component" value="Unassembled WGS sequence"/>
</dbReference>
<evidence type="ECO:0000313" key="1">
    <source>
        <dbReference type="EMBL" id="CAG8751856.1"/>
    </source>
</evidence>
<comment type="caution">
    <text evidence="1">The sequence shown here is derived from an EMBL/GenBank/DDBJ whole genome shotgun (WGS) entry which is preliminary data.</text>
</comment>
<evidence type="ECO:0000313" key="2">
    <source>
        <dbReference type="Proteomes" id="UP000789525"/>
    </source>
</evidence>
<gene>
    <name evidence="1" type="ORF">ACOLOM_LOCUS12730</name>
</gene>
<keyword evidence="2" id="KW-1185">Reference proteome</keyword>
<reference evidence="1" key="1">
    <citation type="submission" date="2021-06" db="EMBL/GenBank/DDBJ databases">
        <authorList>
            <person name="Kallberg Y."/>
            <person name="Tangrot J."/>
            <person name="Rosling A."/>
        </authorList>
    </citation>
    <scope>NUCLEOTIDE SEQUENCE</scope>
    <source>
        <strain evidence="1">CL356</strain>
    </source>
</reference>
<accession>A0ACA9QGM5</accession>
<feature type="non-terminal residue" evidence="1">
    <location>
        <position position="46"/>
    </location>
</feature>
<name>A0ACA9QGM5_9GLOM</name>
<organism evidence="1 2">
    <name type="scientific">Acaulospora colombiana</name>
    <dbReference type="NCBI Taxonomy" id="27376"/>
    <lineage>
        <taxon>Eukaryota</taxon>
        <taxon>Fungi</taxon>
        <taxon>Fungi incertae sedis</taxon>
        <taxon>Mucoromycota</taxon>
        <taxon>Glomeromycotina</taxon>
        <taxon>Glomeromycetes</taxon>
        <taxon>Diversisporales</taxon>
        <taxon>Acaulosporaceae</taxon>
        <taxon>Acaulospora</taxon>
    </lineage>
</organism>